<reference evidence="1" key="1">
    <citation type="journal article" date="2015" name="Nature">
        <title>Complex archaea that bridge the gap between prokaryotes and eukaryotes.</title>
        <authorList>
            <person name="Spang A."/>
            <person name="Saw J.H."/>
            <person name="Jorgensen S.L."/>
            <person name="Zaremba-Niedzwiedzka K."/>
            <person name="Martijn J."/>
            <person name="Lind A.E."/>
            <person name="van Eijk R."/>
            <person name="Schleper C."/>
            <person name="Guy L."/>
            <person name="Ettema T.J."/>
        </authorList>
    </citation>
    <scope>NUCLEOTIDE SEQUENCE</scope>
</reference>
<protein>
    <submittedName>
        <fullName evidence="1">Uncharacterized protein</fullName>
    </submittedName>
</protein>
<evidence type="ECO:0000313" key="1">
    <source>
        <dbReference type="EMBL" id="KKN77566.1"/>
    </source>
</evidence>
<organism evidence="1">
    <name type="scientific">marine sediment metagenome</name>
    <dbReference type="NCBI Taxonomy" id="412755"/>
    <lineage>
        <taxon>unclassified sequences</taxon>
        <taxon>metagenomes</taxon>
        <taxon>ecological metagenomes</taxon>
    </lineage>
</organism>
<gene>
    <name evidence="1" type="ORF">LCGC14_0358410</name>
</gene>
<dbReference type="AlphaFoldDB" id="A0A0F9VVU0"/>
<proteinExistence type="predicted"/>
<accession>A0A0F9VVU0</accession>
<comment type="caution">
    <text evidence="1">The sequence shown here is derived from an EMBL/GenBank/DDBJ whole genome shotgun (WGS) entry which is preliminary data.</text>
</comment>
<sequence>MTLATTTPQRTYDTDGATLAFDFSFKMWASTVEDEIAVVFQEGESDEATLAFTTDYTLSAPNNNYSSGGTVTLVDGSAYAVTGKTITIKSDLLRNQEYDLKHGGELNTESLETVLDRYVRMIQEAELQGTIEQTEITAFYKTQLTKTTAAAARDSLLIYPVIQCHENDVQCYENKVQTYV</sequence>
<dbReference type="EMBL" id="LAZR01000276">
    <property type="protein sequence ID" value="KKN77566.1"/>
    <property type="molecule type" value="Genomic_DNA"/>
</dbReference>
<name>A0A0F9VVU0_9ZZZZ</name>